<dbReference type="SUPFAM" id="SSF52540">
    <property type="entry name" value="P-loop containing nucleoside triphosphate hydrolases"/>
    <property type="match status" value="1"/>
</dbReference>
<dbReference type="GO" id="GO:0005524">
    <property type="term" value="F:ATP binding"/>
    <property type="evidence" value="ECO:0007669"/>
    <property type="project" value="UniProtKB-KW"/>
</dbReference>
<dbReference type="InterPro" id="IPR055180">
    <property type="entry name" value="HsdR_RecA-like_helicase_dom_2"/>
</dbReference>
<dbReference type="Proteomes" id="UP000295184">
    <property type="component" value="Unassembled WGS sequence"/>
</dbReference>
<dbReference type="Pfam" id="PF22679">
    <property type="entry name" value="T1R_D3-like"/>
    <property type="match status" value="1"/>
</dbReference>
<evidence type="ECO:0000313" key="3">
    <source>
        <dbReference type="Proteomes" id="UP000295184"/>
    </source>
</evidence>
<dbReference type="InterPro" id="IPR027417">
    <property type="entry name" value="P-loop_NTPase"/>
</dbReference>
<dbReference type="InterPro" id="IPR014001">
    <property type="entry name" value="Helicase_ATP-bd"/>
</dbReference>
<protein>
    <submittedName>
        <fullName evidence="2">Type I restriction enzyme R subunit</fullName>
    </submittedName>
</protein>
<dbReference type="STRING" id="1650663.GCA_001486665_01318"/>
<dbReference type="Gene3D" id="3.40.50.300">
    <property type="entry name" value="P-loop containing nucleotide triphosphate hydrolases"/>
    <property type="match status" value="2"/>
</dbReference>
<dbReference type="AlphaFoldDB" id="A0A4R1QS99"/>
<comment type="caution">
    <text evidence="2">The sequence shown here is derived from an EMBL/GenBank/DDBJ whole genome shotgun (WGS) entry which is preliminary data.</text>
</comment>
<dbReference type="GO" id="GO:0009035">
    <property type="term" value="F:type I site-specific deoxyribonuclease activity"/>
    <property type="evidence" value="ECO:0007669"/>
    <property type="project" value="UniProtKB-EC"/>
</dbReference>
<dbReference type="OrthoDB" id="9758243at2"/>
<dbReference type="Gene3D" id="3.90.1570.50">
    <property type="match status" value="1"/>
</dbReference>
<proteinExistence type="predicted"/>
<dbReference type="EMBL" id="SLUM01000017">
    <property type="protein sequence ID" value="TCL55305.1"/>
    <property type="molecule type" value="Genomic_DNA"/>
</dbReference>
<dbReference type="PANTHER" id="PTHR42927">
    <property type="entry name" value="HELICASE SUPERFAMILY 1 AND 2 DOMAIN-CONTAINING PROTEIN"/>
    <property type="match status" value="1"/>
</dbReference>
<organism evidence="2 3">
    <name type="scientific">Allofournierella massiliensis</name>
    <dbReference type="NCBI Taxonomy" id="1650663"/>
    <lineage>
        <taxon>Bacteria</taxon>
        <taxon>Bacillati</taxon>
        <taxon>Bacillota</taxon>
        <taxon>Clostridia</taxon>
        <taxon>Eubacteriales</taxon>
        <taxon>Oscillospiraceae</taxon>
        <taxon>Allofournierella</taxon>
    </lineage>
</organism>
<dbReference type="SMART" id="SM00487">
    <property type="entry name" value="DEXDc"/>
    <property type="match status" value="1"/>
</dbReference>
<sequence length="1034" mass="118177">MDKSEKRFERDIESFLISPEGGYTQFCGQDAEGNWVHTRQHDVSKCIYMDVLCEFIAKTQPKEWAKYTKYYGASAADKLYHRLETTISNQGLLYVLRNGIEDMGCKLKVCFFKPESNLNPLAIELYEANILGCARQFRYTTANTNTIDMVLSVNGIPVVALELKNQLTGQDYVCAINQFKHDRSSKEFAFRLNHRFLVYFAVDLYEAWMTTRLADGGTRFLPFNQGSNGAGVTGGAGNPQNPNGYATSYLWEEVLQRDSLLDLIHRFISFVKEKEEVVKNGVTKTVTKEKMIFPRYHQYDVVRKIMADVRENGVGTNYLIQHSAGSGKSNSIAWIAYRLASVHDVENNGLFDSVIVVTNRVVLDSQLQDTINSFEHQVGLVEAIDDKKNSRSLAEAINDKKRIIICTIQKFLFAKKDMEKFRGRKFAIIIDEAHQGQNGESAKSLRRSLIDIGVAIKEYAEEAGIEEEEVDLTDEYINAVIGQGRHDNQSFFAFTATPKGQTLESFGTVVGMTPEGEPIKAPFHVYSMRQAIEEGYILDVLANYTTVKEAFRLIRVSEDNPELIEGQASRALFKYYKQHGYTIAQKTEMIMTNFLENCRYQIGGKGKAMVVADSRANAVRYYLAIKKYLADHADQCVGCDVMVAFSGEVTLDDYPSEKPFTEATMNLDENGKYITTDKKFRKAFHSSQYNILVVANKYQTGFDEPLLHTMYVDKKLRDVTAVQTLSRLNRTAFGKNSTFVLDFENTEEDIKGAFLPYYETTTLEGSTDLNQVYDLRNKIRDFMLYNFDDVETFNKFMATQAGKDQDAAALGRLAGMFRPVIARYMDLSEDDRYSVRDYVRKFNKAYAFVTQLVRLHDRDLFNEYQYTLHLVRLLPRSGGDEFVDIEDKIKLEYASLTETFRGAIVLDEKPPVFVPGGSTAPKVPNKKKDTLQSIIDKVNERFSGNFTDADRVIIEGIYQMFMKDSEVKKFRKYAKDNSTEMFVRSLFPDKFRDIVTQCFLDNNDSFAKLFNDPDFYQKVQEAMAQELYKALRKE</sequence>
<accession>A0A4R1QS99</accession>
<dbReference type="GO" id="GO:0009307">
    <property type="term" value="P:DNA restriction-modification system"/>
    <property type="evidence" value="ECO:0007669"/>
    <property type="project" value="UniProtKB-KW"/>
</dbReference>
<dbReference type="InterPro" id="IPR040980">
    <property type="entry name" value="SWI2_SNF2"/>
</dbReference>
<name>A0A4R1QS99_9FIRM</name>
<evidence type="ECO:0000259" key="1">
    <source>
        <dbReference type="PROSITE" id="PS51192"/>
    </source>
</evidence>
<dbReference type="GO" id="GO:0003677">
    <property type="term" value="F:DNA binding"/>
    <property type="evidence" value="ECO:0007669"/>
    <property type="project" value="UniProtKB-KW"/>
</dbReference>
<reference evidence="2 3" key="1">
    <citation type="submission" date="2019-03" db="EMBL/GenBank/DDBJ databases">
        <title>Genomic Encyclopedia of Type Strains, Phase IV (KMG-IV): sequencing the most valuable type-strain genomes for metagenomic binning, comparative biology and taxonomic classification.</title>
        <authorList>
            <person name="Goeker M."/>
        </authorList>
    </citation>
    <scope>NUCLEOTIDE SEQUENCE [LARGE SCALE GENOMIC DNA]</scope>
    <source>
        <strain evidence="2 3">DSM 100451</strain>
    </source>
</reference>
<dbReference type="InterPro" id="IPR007409">
    <property type="entry name" value="Restrct_endonuc_type1_HsdR_N"/>
</dbReference>
<dbReference type="PROSITE" id="PS51192">
    <property type="entry name" value="HELICASE_ATP_BIND_1"/>
    <property type="match status" value="1"/>
</dbReference>
<dbReference type="PANTHER" id="PTHR42927:SF1">
    <property type="entry name" value="HELICASE SUPERFAMILY 1 AND 2 DOMAIN-CONTAINING PROTEIN"/>
    <property type="match status" value="1"/>
</dbReference>
<dbReference type="Pfam" id="PF04313">
    <property type="entry name" value="HSDR_N"/>
    <property type="match status" value="1"/>
</dbReference>
<dbReference type="Pfam" id="PF18766">
    <property type="entry name" value="SWI2_SNF2"/>
    <property type="match status" value="1"/>
</dbReference>
<feature type="domain" description="Helicase ATP-binding" evidence="1">
    <location>
        <begin position="309"/>
        <end position="516"/>
    </location>
</feature>
<gene>
    <name evidence="2" type="ORF">EDD77_11734</name>
</gene>
<dbReference type="RefSeq" id="WP_077138515.1">
    <property type="nucleotide sequence ID" value="NZ_CABKVM010000015.1"/>
</dbReference>
<evidence type="ECO:0000313" key="2">
    <source>
        <dbReference type="EMBL" id="TCL55305.1"/>
    </source>
</evidence>